<dbReference type="InterPro" id="IPR029016">
    <property type="entry name" value="GAF-like_dom_sf"/>
</dbReference>
<comment type="caution">
    <text evidence="4">The sequence shown here is derived from an EMBL/GenBank/DDBJ whole genome shotgun (WGS) entry which is preliminary data.</text>
</comment>
<keyword evidence="1" id="KW-0175">Coiled coil</keyword>
<dbReference type="Proteomes" id="UP000231638">
    <property type="component" value="Unassembled WGS sequence"/>
</dbReference>
<feature type="domain" description="Tll0287-like" evidence="3">
    <location>
        <begin position="40"/>
        <end position="197"/>
    </location>
</feature>
<proteinExistence type="predicted"/>
<feature type="coiled-coil region" evidence="1">
    <location>
        <begin position="231"/>
        <end position="262"/>
    </location>
</feature>
<reference evidence="4 5" key="1">
    <citation type="journal article" date="2017" name="Front. Microbiol.">
        <title>Comparative Genomic Analysis of the Class Epsilonproteobacteria and Proposed Reclassification to Epsilonbacteraeota (phyl. nov.).</title>
        <authorList>
            <person name="Waite D.W."/>
            <person name="Vanwonterghem I."/>
            <person name="Rinke C."/>
            <person name="Parks D.H."/>
            <person name="Zhang Y."/>
            <person name="Takai K."/>
            <person name="Sievert S.M."/>
            <person name="Simon J."/>
            <person name="Campbell B.J."/>
            <person name="Hanson T.E."/>
            <person name="Woyke T."/>
            <person name="Klotz M.G."/>
            <person name="Hugenholtz P."/>
        </authorList>
    </citation>
    <scope>NUCLEOTIDE SEQUENCE [LARGE SCALE GENOMIC DNA]</scope>
    <source>
        <strain evidence="4">UBA11420</strain>
    </source>
</reference>
<keyword evidence="2" id="KW-0812">Transmembrane</keyword>
<dbReference type="Pfam" id="PF11845">
    <property type="entry name" value="Tll0287-like"/>
    <property type="match status" value="1"/>
</dbReference>
<evidence type="ECO:0000313" key="4">
    <source>
        <dbReference type="EMBL" id="DAB35736.1"/>
    </source>
</evidence>
<evidence type="ECO:0000259" key="3">
    <source>
        <dbReference type="Pfam" id="PF11845"/>
    </source>
</evidence>
<dbReference type="InterPro" id="IPR021796">
    <property type="entry name" value="Tll0287-like_dom"/>
</dbReference>
<gene>
    <name evidence="4" type="ORF">CFH80_08570</name>
</gene>
<protein>
    <recommendedName>
        <fullName evidence="3">Tll0287-like domain-containing protein</fullName>
    </recommendedName>
</protein>
<dbReference type="AlphaFoldDB" id="A0A2D3WBS1"/>
<organism evidence="4 5">
    <name type="scientific">Sulfurospirillum cavolei</name>
    <dbReference type="NCBI Taxonomy" id="366522"/>
    <lineage>
        <taxon>Bacteria</taxon>
        <taxon>Pseudomonadati</taxon>
        <taxon>Campylobacterota</taxon>
        <taxon>Epsilonproteobacteria</taxon>
        <taxon>Campylobacterales</taxon>
        <taxon>Sulfurospirillaceae</taxon>
        <taxon>Sulfurospirillum</taxon>
    </lineage>
</organism>
<feature type="transmembrane region" description="Helical" evidence="2">
    <location>
        <begin position="205"/>
        <end position="231"/>
    </location>
</feature>
<evidence type="ECO:0000313" key="5">
    <source>
        <dbReference type="Proteomes" id="UP000231638"/>
    </source>
</evidence>
<accession>A0A2D3WBS1</accession>
<feature type="transmembrane region" description="Helical" evidence="2">
    <location>
        <begin position="12"/>
        <end position="30"/>
    </location>
</feature>
<sequence>MKQLSLTKRLFWIITFFIFLANAVVIGYLYRQAHELTAIRAYSKAKTLHDYFISMRYVYHQQFLSSGIDLNDSTVGFLPAHASTHISDFFKQRSKQGITIRNVSDRPRNSDNKADALEEKMIRYFNNHPEEDEKLELIEDTNGQSFYFFSSPLRIQTYCLACHGKKEEVLPYIAQRYDNAYGYSLGDVRGLTSIKMPKNLLFGDVIMLFWEEVAFSIAVTLFLLVVMFLAIKELTKREVEQKKELEALVKERTQKLMQKSDELEKAYDHQKHLYSVLRTVADSNQILITTQTLGELLEQTAQCLFENDSFAHVKIILWDEEKLSVKESLGLDSDFNITDVEEEVFHKGGYRILTHNDKAVGFSCQTMMRRYGVSEAYITALRSDKFARNVLGVLTICTTIPQGFSQEERAMIEELAGDVGFAINSFHQKESIMKRS</sequence>
<evidence type="ECO:0000256" key="2">
    <source>
        <dbReference type="SAM" id="Phobius"/>
    </source>
</evidence>
<dbReference type="STRING" id="366522.GCA_001548055_01080"/>
<dbReference type="EMBL" id="DLUG01000221">
    <property type="protein sequence ID" value="DAB35736.1"/>
    <property type="molecule type" value="Genomic_DNA"/>
</dbReference>
<dbReference type="Gene3D" id="3.30.450.40">
    <property type="match status" value="1"/>
</dbReference>
<dbReference type="SUPFAM" id="SSF55781">
    <property type="entry name" value="GAF domain-like"/>
    <property type="match status" value="1"/>
</dbReference>
<keyword evidence="2" id="KW-0472">Membrane</keyword>
<evidence type="ECO:0000256" key="1">
    <source>
        <dbReference type="SAM" id="Coils"/>
    </source>
</evidence>
<name>A0A2D3WBS1_9BACT</name>
<keyword evidence="2" id="KW-1133">Transmembrane helix</keyword>